<evidence type="ECO:0000259" key="1">
    <source>
        <dbReference type="Pfam" id="PF07734"/>
    </source>
</evidence>
<dbReference type="EnsemblPlants" id="AES58708">
    <property type="protein sequence ID" value="AES58708"/>
    <property type="gene ID" value="MTR_1g007450"/>
</dbReference>
<dbReference type="NCBIfam" id="TIGR01640">
    <property type="entry name" value="F_box_assoc_1"/>
    <property type="match status" value="1"/>
</dbReference>
<protein>
    <submittedName>
        <fullName evidence="2">F-box protein interaction domain protein</fullName>
    </submittedName>
</protein>
<accession>G7I290</accession>
<dbReference type="HOGENOM" id="CLU_027176_5_0_1"/>
<gene>
    <name evidence="2" type="ordered locus">MTR_1g007450</name>
</gene>
<dbReference type="InterPro" id="IPR036047">
    <property type="entry name" value="F-box-like_dom_sf"/>
</dbReference>
<feature type="domain" description="F-box associated beta-propeller type 1" evidence="1">
    <location>
        <begin position="122"/>
        <end position="366"/>
    </location>
</feature>
<dbReference type="PaxDb" id="3880-AES58708"/>
<dbReference type="CDD" id="cd22157">
    <property type="entry name" value="F-box_AtFBW1-like"/>
    <property type="match status" value="1"/>
</dbReference>
<evidence type="ECO:0000313" key="3">
    <source>
        <dbReference type="EnsemblPlants" id="AES58708"/>
    </source>
</evidence>
<dbReference type="InterPro" id="IPR050796">
    <property type="entry name" value="SCF_F-box_component"/>
</dbReference>
<dbReference type="STRING" id="3880.G7I290"/>
<proteinExistence type="predicted"/>
<dbReference type="PANTHER" id="PTHR31672:SF13">
    <property type="entry name" value="F-BOX PROTEIN CPR30-LIKE"/>
    <property type="match status" value="1"/>
</dbReference>
<reference evidence="2 4" key="1">
    <citation type="journal article" date="2011" name="Nature">
        <title>The Medicago genome provides insight into the evolution of rhizobial symbioses.</title>
        <authorList>
            <person name="Young N.D."/>
            <person name="Debelle F."/>
            <person name="Oldroyd G.E."/>
            <person name="Geurts R."/>
            <person name="Cannon S.B."/>
            <person name="Udvardi M.K."/>
            <person name="Benedito V.A."/>
            <person name="Mayer K.F."/>
            <person name="Gouzy J."/>
            <person name="Schoof H."/>
            <person name="Van de Peer Y."/>
            <person name="Proost S."/>
            <person name="Cook D.R."/>
            <person name="Meyers B.C."/>
            <person name="Spannagl M."/>
            <person name="Cheung F."/>
            <person name="De Mita S."/>
            <person name="Krishnakumar V."/>
            <person name="Gundlach H."/>
            <person name="Zhou S."/>
            <person name="Mudge J."/>
            <person name="Bharti A.K."/>
            <person name="Murray J.D."/>
            <person name="Naoumkina M.A."/>
            <person name="Rosen B."/>
            <person name="Silverstein K.A."/>
            <person name="Tang H."/>
            <person name="Rombauts S."/>
            <person name="Zhao P.X."/>
            <person name="Zhou P."/>
            <person name="Barbe V."/>
            <person name="Bardou P."/>
            <person name="Bechner M."/>
            <person name="Bellec A."/>
            <person name="Berger A."/>
            <person name="Berges H."/>
            <person name="Bidwell S."/>
            <person name="Bisseling T."/>
            <person name="Choisne N."/>
            <person name="Couloux A."/>
            <person name="Denny R."/>
            <person name="Deshpande S."/>
            <person name="Dai X."/>
            <person name="Doyle J.J."/>
            <person name="Dudez A.M."/>
            <person name="Farmer A.D."/>
            <person name="Fouteau S."/>
            <person name="Franken C."/>
            <person name="Gibelin C."/>
            <person name="Gish J."/>
            <person name="Goldstein S."/>
            <person name="Gonzalez A.J."/>
            <person name="Green P.J."/>
            <person name="Hallab A."/>
            <person name="Hartog M."/>
            <person name="Hua A."/>
            <person name="Humphray S.J."/>
            <person name="Jeong D.H."/>
            <person name="Jing Y."/>
            <person name="Jocker A."/>
            <person name="Kenton S.M."/>
            <person name="Kim D.J."/>
            <person name="Klee K."/>
            <person name="Lai H."/>
            <person name="Lang C."/>
            <person name="Lin S."/>
            <person name="Macmil S.L."/>
            <person name="Magdelenat G."/>
            <person name="Matthews L."/>
            <person name="McCorrison J."/>
            <person name="Monaghan E.L."/>
            <person name="Mun J.H."/>
            <person name="Najar F.Z."/>
            <person name="Nicholson C."/>
            <person name="Noirot C."/>
            <person name="O'Bleness M."/>
            <person name="Paule C.R."/>
            <person name="Poulain J."/>
            <person name="Prion F."/>
            <person name="Qin B."/>
            <person name="Qu C."/>
            <person name="Retzel E.F."/>
            <person name="Riddle C."/>
            <person name="Sallet E."/>
            <person name="Samain S."/>
            <person name="Samson N."/>
            <person name="Sanders I."/>
            <person name="Saurat O."/>
            <person name="Scarpelli C."/>
            <person name="Schiex T."/>
            <person name="Segurens B."/>
            <person name="Severin A.J."/>
            <person name="Sherrier D.J."/>
            <person name="Shi R."/>
            <person name="Sims S."/>
            <person name="Singer S.R."/>
            <person name="Sinharoy S."/>
            <person name="Sterck L."/>
            <person name="Viollet A."/>
            <person name="Wang B.B."/>
            <person name="Wang K."/>
            <person name="Wang M."/>
            <person name="Wang X."/>
            <person name="Warfsmann J."/>
            <person name="Weissenbach J."/>
            <person name="White D.D."/>
            <person name="White J.D."/>
            <person name="Wiley G.B."/>
            <person name="Wincker P."/>
            <person name="Xing Y."/>
            <person name="Yang L."/>
            <person name="Yao Z."/>
            <person name="Ying F."/>
            <person name="Zhai J."/>
            <person name="Zhou L."/>
            <person name="Zuber A."/>
            <person name="Denarie J."/>
            <person name="Dixon R.A."/>
            <person name="May G.D."/>
            <person name="Schwartz D.C."/>
            <person name="Rogers J."/>
            <person name="Quetier F."/>
            <person name="Town C.D."/>
            <person name="Roe B.A."/>
        </authorList>
    </citation>
    <scope>NUCLEOTIDE SEQUENCE [LARGE SCALE GENOMIC DNA]</scope>
    <source>
        <strain evidence="2">A17</strain>
        <strain evidence="3 4">cv. Jemalong A17</strain>
    </source>
</reference>
<evidence type="ECO:0000313" key="2">
    <source>
        <dbReference type="EMBL" id="AES58708.1"/>
    </source>
</evidence>
<dbReference type="OMA" id="CASHICK"/>
<dbReference type="InterPro" id="IPR017451">
    <property type="entry name" value="F-box-assoc_interact_dom"/>
</dbReference>
<name>G7I290_MEDTR</name>
<dbReference type="PANTHER" id="PTHR31672">
    <property type="entry name" value="BNACNNG10540D PROTEIN"/>
    <property type="match status" value="1"/>
</dbReference>
<dbReference type="InterPro" id="IPR006527">
    <property type="entry name" value="F-box-assoc_dom_typ1"/>
</dbReference>
<organism evidence="2 4">
    <name type="scientific">Medicago truncatula</name>
    <name type="common">Barrel medic</name>
    <name type="synonym">Medicago tribuloides</name>
    <dbReference type="NCBI Taxonomy" id="3880"/>
    <lineage>
        <taxon>Eukaryota</taxon>
        <taxon>Viridiplantae</taxon>
        <taxon>Streptophyta</taxon>
        <taxon>Embryophyta</taxon>
        <taxon>Tracheophyta</taxon>
        <taxon>Spermatophyta</taxon>
        <taxon>Magnoliopsida</taxon>
        <taxon>eudicotyledons</taxon>
        <taxon>Gunneridae</taxon>
        <taxon>Pentapetalae</taxon>
        <taxon>rosids</taxon>
        <taxon>fabids</taxon>
        <taxon>Fabales</taxon>
        <taxon>Fabaceae</taxon>
        <taxon>Papilionoideae</taxon>
        <taxon>50 kb inversion clade</taxon>
        <taxon>NPAAA clade</taxon>
        <taxon>Hologalegina</taxon>
        <taxon>IRL clade</taxon>
        <taxon>Trifolieae</taxon>
        <taxon>Medicago</taxon>
    </lineage>
</organism>
<sequence>MALSNEKVRNSIPNDLVYSIMSKLPLKSLTRFKCVRKSWVLLFDNPNFMNMYHKRFISNKSYDDDTCLLLKQTGQDLENLSSLYLISGGRFDNKVKLDWPPLFQEEVSDIRILGSGVNGNICLYIDGISSKAVVWNPIIEELKVIPSEPSVPVPPYVRFADQLYGFGYDYVRDDYKIIRHVGFHLDVYNLNDPRVILSLSDALYNPFWEIYSHKNNSWRKLDLAMTTFYHNLLCVPKQVHTNGVCHWLGKTETDMHNIYLVSFDLGNEEFFLTPIPSTRKNNINFVWVNTHLTVLNESIALISSEARTTTFHISILGEIGVKESWIKLFIVGPLPFVGYPIGVGMNGEIFISKEDNELARCDISTHTIQDLGIKGVSCACQVDGIRAYSKIHWISCYQVSAIGVTHHLCPRTKPNSAGREGMC</sequence>
<keyword evidence="4" id="KW-1185">Reference proteome</keyword>
<dbReference type="Pfam" id="PF07734">
    <property type="entry name" value="FBA_1"/>
    <property type="match status" value="1"/>
</dbReference>
<evidence type="ECO:0000313" key="4">
    <source>
        <dbReference type="Proteomes" id="UP000002051"/>
    </source>
</evidence>
<dbReference type="Proteomes" id="UP000002051">
    <property type="component" value="Unassembled WGS sequence"/>
</dbReference>
<reference evidence="3" key="3">
    <citation type="submission" date="2015-04" db="UniProtKB">
        <authorList>
            <consortium name="EnsemblPlants"/>
        </authorList>
    </citation>
    <scope>IDENTIFICATION</scope>
    <source>
        <strain evidence="3">cv. Jemalong A17</strain>
    </source>
</reference>
<reference evidence="2 4" key="2">
    <citation type="journal article" date="2014" name="BMC Genomics">
        <title>An improved genome release (version Mt4.0) for the model legume Medicago truncatula.</title>
        <authorList>
            <person name="Tang H."/>
            <person name="Krishnakumar V."/>
            <person name="Bidwell S."/>
            <person name="Rosen B."/>
            <person name="Chan A."/>
            <person name="Zhou S."/>
            <person name="Gentzbittel L."/>
            <person name="Childs K.L."/>
            <person name="Yandell M."/>
            <person name="Gundlach H."/>
            <person name="Mayer K.F."/>
            <person name="Schwartz D.C."/>
            <person name="Town C.D."/>
        </authorList>
    </citation>
    <scope>GENOME REANNOTATION</scope>
    <source>
        <strain evidence="3 4">cv. Jemalong A17</strain>
    </source>
</reference>
<dbReference type="AlphaFoldDB" id="G7I290"/>
<dbReference type="EMBL" id="CM001217">
    <property type="protein sequence ID" value="AES58708.1"/>
    <property type="molecule type" value="Genomic_DNA"/>
</dbReference>
<dbReference type="SUPFAM" id="SSF81383">
    <property type="entry name" value="F-box domain"/>
    <property type="match status" value="1"/>
</dbReference>